<dbReference type="CDD" id="cd21650">
    <property type="entry name" value="CrtA-like"/>
    <property type="match status" value="1"/>
</dbReference>
<gene>
    <name evidence="1" type="ORF">SAMN05421580_110150</name>
</gene>
<dbReference type="EMBL" id="FTOG01000010">
    <property type="protein sequence ID" value="SIT12027.1"/>
    <property type="molecule type" value="Genomic_DNA"/>
</dbReference>
<organism evidence="1 2">
    <name type="scientific">Rhodobacter aestuarii</name>
    <dbReference type="NCBI Taxonomy" id="453582"/>
    <lineage>
        <taxon>Bacteria</taxon>
        <taxon>Pseudomonadati</taxon>
        <taxon>Pseudomonadota</taxon>
        <taxon>Alphaproteobacteria</taxon>
        <taxon>Rhodobacterales</taxon>
        <taxon>Rhodobacter group</taxon>
        <taxon>Rhodobacter</taxon>
    </lineage>
</organism>
<dbReference type="Proteomes" id="UP000186221">
    <property type="component" value="Unassembled WGS sequence"/>
</dbReference>
<dbReference type="STRING" id="453582.SAMN05421580_110150"/>
<keyword evidence="1" id="KW-0560">Oxidoreductase</keyword>
<keyword evidence="2" id="KW-1185">Reference proteome</keyword>
<reference evidence="2" key="1">
    <citation type="submission" date="2017-01" db="EMBL/GenBank/DDBJ databases">
        <authorList>
            <person name="Varghese N."/>
            <person name="Submissions S."/>
        </authorList>
    </citation>
    <scope>NUCLEOTIDE SEQUENCE [LARGE SCALE GENOMIC DNA]</scope>
    <source>
        <strain evidence="2">DSM 19945</strain>
    </source>
</reference>
<dbReference type="GO" id="GO:0004497">
    <property type="term" value="F:monooxygenase activity"/>
    <property type="evidence" value="ECO:0007669"/>
    <property type="project" value="UniProtKB-KW"/>
</dbReference>
<evidence type="ECO:0000313" key="2">
    <source>
        <dbReference type="Proteomes" id="UP000186221"/>
    </source>
</evidence>
<name>A0A1N7PNJ0_9RHOB</name>
<dbReference type="OrthoDB" id="1122317at2"/>
<sequence>MQVVCLTVFRFPKVMDRLWAVGQMALGHWSLSRMKGLEFYRLMGSGTQEGFTPIPNTAVWGILTVWPDEETARKQVMTHPFFNAYRRRAAESWTVFMEPTRARGKWGGAERLRPVPDDAMTPDGPVVALTRAQVRPGSAVAFWSRVPKIQTMIGADPNVRFKLGLGEFPLFFQMTFSIWPNRATMDAFARGETPHGQAIRSAYDDKWFTEDMYARLRVTGSEGTWNGADPLEGLIFEGVAKAA</sequence>
<dbReference type="AlphaFoldDB" id="A0A1N7PNJ0"/>
<dbReference type="RefSeq" id="WP_076485877.1">
    <property type="nucleotide sequence ID" value="NZ_FTOG01000010.1"/>
</dbReference>
<protein>
    <submittedName>
        <fullName evidence="1">Spheroidene monooxygenase</fullName>
    </submittedName>
</protein>
<accession>A0A1N7PNJ0</accession>
<keyword evidence="1" id="KW-0503">Monooxygenase</keyword>
<dbReference type="NCBIfam" id="NF045923">
    <property type="entry name" value="SpheroidMoxCrtARhod"/>
    <property type="match status" value="1"/>
</dbReference>
<dbReference type="InterPro" id="IPR049574">
    <property type="entry name" value="CrtA-like"/>
</dbReference>
<evidence type="ECO:0000313" key="1">
    <source>
        <dbReference type="EMBL" id="SIT12027.1"/>
    </source>
</evidence>
<proteinExistence type="predicted"/>